<feature type="repeat" description="TPR" evidence="3">
    <location>
        <begin position="210"/>
        <end position="243"/>
    </location>
</feature>
<dbReference type="PANTHER" id="PTHR44943">
    <property type="entry name" value="CELLULOSE SYNTHASE OPERON PROTEIN C"/>
    <property type="match status" value="1"/>
</dbReference>
<dbReference type="EMBL" id="CAJJDP010000005">
    <property type="protein sequence ID" value="CAD8135368.1"/>
    <property type="molecule type" value="Genomic_DNA"/>
</dbReference>
<dbReference type="OMA" id="ITLQICR"/>
<evidence type="ECO:0000256" key="1">
    <source>
        <dbReference type="ARBA" id="ARBA00022737"/>
    </source>
</evidence>
<dbReference type="InterPro" id="IPR019734">
    <property type="entry name" value="TPR_rpt"/>
</dbReference>
<sequence>MDSDIQLSCRYSLHNNEQIQGFCPYPKCNNFRLFCINCLLQYHCDHAMECKNLKEFPQWSEQFNNLNLENTKKLESILEIFPVLKSFKEWYEAQYYPVIYNQSSVNTQQFEQKINNMINIQQITTIIDQSIKPQIEKLKIYLEYIMNQTGKINNLVSFDEFIQSRLQTTGGLNNRAQKNFEEANSLYWAGRYEDCIQKCNAFQKFHITDIRFSLMKGDSYLELKKFEDAIENYMIAIDMDENNYYAIGKIGDINLNTGKLEEALKCYDQCTRINDKSQEYYFKKGFFFNILAKIYQKLKQLQQSLECVDHVLLLNSSHIEALQMKAVLLQLISNKSGGIQEFQQNLQATGANMRQILQHQLRLRGQFQNQTLLGQILSEDEANKQFQRAFNQLEKNPSITLQICREILEKDKTNFQFVILSAYAMKNLGKYQEALHLCEFLNKLDPNNQEIEDLQQIIYGLIQ</sequence>
<evidence type="ECO:0008006" key="6">
    <source>
        <dbReference type="Google" id="ProtNLM"/>
    </source>
</evidence>
<dbReference type="Proteomes" id="UP000683925">
    <property type="component" value="Unassembled WGS sequence"/>
</dbReference>
<gene>
    <name evidence="4" type="ORF">POCTA_138.1.T0060354</name>
</gene>
<proteinExistence type="predicted"/>
<dbReference type="InterPro" id="IPR051685">
    <property type="entry name" value="Ycf3/AcsC/BcsC/TPR_MFPF"/>
</dbReference>
<name>A0A8S1S593_PAROT</name>
<evidence type="ECO:0000256" key="3">
    <source>
        <dbReference type="PROSITE-ProRule" id="PRU00339"/>
    </source>
</evidence>
<dbReference type="OrthoDB" id="309339at2759"/>
<dbReference type="SMART" id="SM00028">
    <property type="entry name" value="TPR"/>
    <property type="match status" value="3"/>
</dbReference>
<organism evidence="4 5">
    <name type="scientific">Paramecium octaurelia</name>
    <dbReference type="NCBI Taxonomy" id="43137"/>
    <lineage>
        <taxon>Eukaryota</taxon>
        <taxon>Sar</taxon>
        <taxon>Alveolata</taxon>
        <taxon>Ciliophora</taxon>
        <taxon>Intramacronucleata</taxon>
        <taxon>Oligohymenophorea</taxon>
        <taxon>Peniculida</taxon>
        <taxon>Parameciidae</taxon>
        <taxon>Paramecium</taxon>
    </lineage>
</organism>
<keyword evidence="5" id="KW-1185">Reference proteome</keyword>
<dbReference type="Pfam" id="PF13181">
    <property type="entry name" value="TPR_8"/>
    <property type="match status" value="2"/>
</dbReference>
<dbReference type="PANTHER" id="PTHR44943:SF4">
    <property type="entry name" value="TPR REPEAT-CONTAINING PROTEIN MJ0798"/>
    <property type="match status" value="1"/>
</dbReference>
<evidence type="ECO:0000313" key="4">
    <source>
        <dbReference type="EMBL" id="CAD8135368.1"/>
    </source>
</evidence>
<protein>
    <recommendedName>
        <fullName evidence="6">Tetratricopeptide repeat protein</fullName>
    </recommendedName>
</protein>
<dbReference type="AlphaFoldDB" id="A0A8S1S593"/>
<keyword evidence="2 3" id="KW-0802">TPR repeat</keyword>
<accession>A0A8S1S593</accession>
<reference evidence="4" key="1">
    <citation type="submission" date="2021-01" db="EMBL/GenBank/DDBJ databases">
        <authorList>
            <consortium name="Genoscope - CEA"/>
            <person name="William W."/>
        </authorList>
    </citation>
    <scope>NUCLEOTIDE SEQUENCE</scope>
</reference>
<evidence type="ECO:0000256" key="2">
    <source>
        <dbReference type="ARBA" id="ARBA00022803"/>
    </source>
</evidence>
<evidence type="ECO:0000313" key="5">
    <source>
        <dbReference type="Proteomes" id="UP000683925"/>
    </source>
</evidence>
<keyword evidence="1" id="KW-0677">Repeat</keyword>
<dbReference type="PROSITE" id="PS50005">
    <property type="entry name" value="TPR"/>
    <property type="match status" value="1"/>
</dbReference>
<comment type="caution">
    <text evidence="4">The sequence shown here is derived from an EMBL/GenBank/DDBJ whole genome shotgun (WGS) entry which is preliminary data.</text>
</comment>